<keyword evidence="2" id="KW-1185">Reference proteome</keyword>
<dbReference type="GO" id="GO:0020037">
    <property type="term" value="F:heme binding"/>
    <property type="evidence" value="ECO:0007669"/>
    <property type="project" value="InterPro"/>
</dbReference>
<dbReference type="EMBL" id="QKVK01000004">
    <property type="protein sequence ID" value="PZF76941.1"/>
    <property type="molecule type" value="Genomic_DNA"/>
</dbReference>
<name>A0A2W2ANH2_9HYPH</name>
<dbReference type="InterPro" id="IPR036909">
    <property type="entry name" value="Cyt_c-like_dom_sf"/>
</dbReference>
<dbReference type="SUPFAM" id="SSF46626">
    <property type="entry name" value="Cytochrome c"/>
    <property type="match status" value="1"/>
</dbReference>
<dbReference type="Proteomes" id="UP000248795">
    <property type="component" value="Unassembled WGS sequence"/>
</dbReference>
<dbReference type="AlphaFoldDB" id="A0A2W2ANH2"/>
<organism evidence="1 2">
    <name type="scientific">Aestuariivirga litoralis</name>
    <dbReference type="NCBI Taxonomy" id="2650924"/>
    <lineage>
        <taxon>Bacteria</taxon>
        <taxon>Pseudomonadati</taxon>
        <taxon>Pseudomonadota</taxon>
        <taxon>Alphaproteobacteria</taxon>
        <taxon>Hyphomicrobiales</taxon>
        <taxon>Aestuariivirgaceae</taxon>
        <taxon>Aestuariivirga</taxon>
    </lineage>
</organism>
<dbReference type="GO" id="GO:0009055">
    <property type="term" value="F:electron transfer activity"/>
    <property type="evidence" value="ECO:0007669"/>
    <property type="project" value="InterPro"/>
</dbReference>
<reference evidence="2" key="1">
    <citation type="submission" date="2018-06" db="EMBL/GenBank/DDBJ databases">
        <title>Aestuariibacter litoralis strain KCTC 52945T.</title>
        <authorList>
            <person name="Li X."/>
            <person name="Salam N."/>
            <person name="Li J.-L."/>
            <person name="Chen Y.-M."/>
            <person name="Yang Z.-W."/>
            <person name="Zhang L.-Y."/>
            <person name="Han M.-X."/>
            <person name="Xiao M."/>
            <person name="Li W.-J."/>
        </authorList>
    </citation>
    <scope>NUCLEOTIDE SEQUENCE [LARGE SCALE GENOMIC DNA]</scope>
    <source>
        <strain evidence="2">KCTC 52945</strain>
    </source>
</reference>
<accession>A0A2W2ANH2</accession>
<evidence type="ECO:0000313" key="2">
    <source>
        <dbReference type="Proteomes" id="UP000248795"/>
    </source>
</evidence>
<evidence type="ECO:0008006" key="3">
    <source>
        <dbReference type="Google" id="ProtNLM"/>
    </source>
</evidence>
<proteinExistence type="predicted"/>
<evidence type="ECO:0000313" key="1">
    <source>
        <dbReference type="EMBL" id="PZF76941.1"/>
    </source>
</evidence>
<comment type="caution">
    <text evidence="1">The sequence shown here is derived from an EMBL/GenBank/DDBJ whole genome shotgun (WGS) entry which is preliminary data.</text>
</comment>
<gene>
    <name evidence="1" type="ORF">DK847_10810</name>
</gene>
<sequence length="749" mass="79991">MGHGAFLDKAGNQIIPTASFVTSAIAWYINDAYGRVPLEKRTVFDRQLAAARRDRALSANQRLMLDLRAADWLYANAKPAPSDERNRRGLNGLAYVLRFDLPKTATPGTPVYGRPIDLGADFETYLQRYGFGTAVTLAPRSPTTNSGLAYINECRSHGVPIPPPIGDPRWVSQGFIPTDQLFLFNSSVEVMTYVSTSPEGMCIALPRSDDTNPADGVTVGLDGVICLGKRASPITGKSTTCFWDNQMGGRSFPFQKGTRIPIGFNDPAQVSPNPSGNFMSGGAQLTSPLAGMCTDCHAGQNPFIVHPRNPVPPRAFGQPQFPSAETVLGKLGKPPFNMPMFGDTWYDPIVLASWPQNTKRLNDAYLPNACAGCHAAGGTGGQLPHLSTELPGYCNRVLRQAIQVGVPHSMPQGTPGSAAGDADVKAIADITPTTANPTPFCGIGPTAGPSDRGDPHIVTTNGIAYDFQAAGEFVALRDQDGSFELQTRQSPVLTNFIPGPDRYHGIASCVSLNTAVALKLGRQRVTYQQTGVAGKEQRVQLRIDGRATTLESGRLDLGNGNAITANGGGSLTFAAADGTRVIATPRYWDSQGYWYIDVEVLGTSARAGIMGHVAGGEWLPRGGGRENFGAMPATLADRFAVLYGKFARTWRVTDKTSLFDYAAGQTAKSFVDPDWPATNNRCQVSALGGAPLVKEPASLEIAKQACAGVPDKQAREQCIFDVQVLGDVGAVKAYLRTLELRAAVQATIR</sequence>
<protein>
    <recommendedName>
        <fullName evidence="3">VWFD domain-containing protein</fullName>
    </recommendedName>
</protein>